<keyword evidence="1 3" id="KW-0328">Glycosyltransferase</keyword>
<feature type="site" description="Important for substrate specificity" evidence="3">
    <location>
        <position position="166"/>
    </location>
</feature>
<dbReference type="NCBIfam" id="NF006599">
    <property type="entry name" value="PRK09136.1"/>
    <property type="match status" value="1"/>
</dbReference>
<comment type="catalytic activity">
    <reaction evidence="3">
        <text>S-methyl-5'-thioinosine + phosphate = 5-(methylsulfanyl)-alpha-D-ribose 1-phosphate + hypoxanthine</text>
        <dbReference type="Rhea" id="RHEA:30643"/>
        <dbReference type="ChEBI" id="CHEBI:17368"/>
        <dbReference type="ChEBI" id="CHEBI:43474"/>
        <dbReference type="ChEBI" id="CHEBI:48595"/>
        <dbReference type="ChEBI" id="CHEBI:58533"/>
        <dbReference type="EC" id="2.4.2.44"/>
    </reaction>
</comment>
<dbReference type="KEGG" id="ghl:GM160_08885"/>
<comment type="pathway">
    <text evidence="3">Purine metabolism; purine nucleoside salvage.</text>
</comment>
<dbReference type="CDD" id="cd09010">
    <property type="entry name" value="MTAP_SsMTAPII_like_MTIP"/>
    <property type="match status" value="1"/>
</dbReference>
<dbReference type="InterPro" id="IPR035994">
    <property type="entry name" value="Nucleoside_phosphorylase_sf"/>
</dbReference>
<comment type="function">
    <text evidence="3">Catalyzes the reversible phosphorylation of S-methyl-5'-thioinosine (MTI) to hypoxanthine and 5-methylthioribose-1-phosphate. Involved in the breakdown of S-methyl-5'-thioadenosine (MTA), a major by-product of polyamine biosynthesis. Catabolism of (MTA) occurs via deamination to MTI and phosphorolysis to hypoxanthine.</text>
</comment>
<dbReference type="HAMAP" id="MF_01963">
    <property type="entry name" value="MTAP"/>
    <property type="match status" value="1"/>
</dbReference>
<dbReference type="Proteomes" id="UP000427716">
    <property type="component" value="Chromosome"/>
</dbReference>
<feature type="binding site" evidence="3">
    <location>
        <begin position="51"/>
        <end position="52"/>
    </location>
    <ligand>
        <name>phosphate</name>
        <dbReference type="ChEBI" id="CHEBI:43474"/>
    </ligand>
</feature>
<feature type="binding site" evidence="3">
    <location>
        <begin position="208"/>
        <end position="210"/>
    </location>
    <ligand>
        <name>substrate</name>
    </ligand>
</feature>
<dbReference type="PANTHER" id="PTHR42679">
    <property type="entry name" value="S-METHYL-5'-THIOADENOSINE PHOSPHORYLASE"/>
    <property type="match status" value="1"/>
</dbReference>
<feature type="binding site" evidence="3">
    <location>
        <position position="9"/>
    </location>
    <ligand>
        <name>phosphate</name>
        <dbReference type="ChEBI" id="CHEBI:43474"/>
    </ligand>
</feature>
<dbReference type="RefSeq" id="WP_136866269.1">
    <property type="nucleotide sequence ID" value="NZ_CP046415.1"/>
</dbReference>
<dbReference type="PANTHER" id="PTHR42679:SF2">
    <property type="entry name" value="S-METHYL-5'-THIOADENOSINE PHOSPHORYLASE"/>
    <property type="match status" value="1"/>
</dbReference>
<keyword evidence="6" id="KW-1185">Reference proteome</keyword>
<proteinExistence type="inferred from homology"/>
<name>A0A6I6D676_9GAMM</name>
<protein>
    <recommendedName>
        <fullName evidence="3">Probable S-methyl-5'-thioinosine phosphorylase</fullName>
        <ecNumber evidence="3">2.4.2.44</ecNumber>
    </recommendedName>
    <alternativeName>
        <fullName evidence="3">5'-methylthioinosine phosphorylase</fullName>
        <shortName evidence="3">MTI phosphorylase</shortName>
        <shortName evidence="3">MTIP</shortName>
    </alternativeName>
</protein>
<reference evidence="5 6" key="1">
    <citation type="submission" date="2019-11" db="EMBL/GenBank/DDBJ databases">
        <authorList>
            <person name="Zhang J."/>
            <person name="Sun C."/>
        </authorList>
    </citation>
    <scope>NUCLEOTIDE SEQUENCE [LARGE SCALE GENOMIC DNA]</scope>
    <source>
        <strain evidence="6">sp2</strain>
    </source>
</reference>
<comment type="caution">
    <text evidence="3">Lacks conserved residue(s) required for the propagation of feature annotation.</text>
</comment>
<dbReference type="GO" id="GO:0017061">
    <property type="term" value="F:S-methyl-5-thioadenosine phosphorylase activity"/>
    <property type="evidence" value="ECO:0007669"/>
    <property type="project" value="InterPro"/>
</dbReference>
<comment type="subunit">
    <text evidence="3">Homotrimer.</text>
</comment>
<dbReference type="Gene3D" id="3.40.50.1580">
    <property type="entry name" value="Nucleoside phosphorylase domain"/>
    <property type="match status" value="1"/>
</dbReference>
<evidence type="ECO:0000256" key="3">
    <source>
        <dbReference type="HAMAP-Rule" id="MF_01963"/>
    </source>
</evidence>
<dbReference type="InterPro" id="IPR010044">
    <property type="entry name" value="MTAP"/>
</dbReference>
<comment type="miscellaneous">
    <text evidence="3">Although this enzyme belongs to the family of MTA phosphorylases based on sequence homology, it has been shown that conserved amino acid substitutions in the substrate binding pocket convert the substrate specificity of this enzyme from 6-aminopurines to 6-oxopurines.</text>
</comment>
<evidence type="ECO:0000259" key="4">
    <source>
        <dbReference type="Pfam" id="PF01048"/>
    </source>
</evidence>
<dbReference type="NCBIfam" id="TIGR01694">
    <property type="entry name" value="MTAP"/>
    <property type="match status" value="1"/>
</dbReference>
<feature type="binding site" evidence="3">
    <location>
        <position position="184"/>
    </location>
    <ligand>
        <name>substrate</name>
    </ligand>
</feature>
<organism evidence="5 6">
    <name type="scientific">Guyparkeria halophila</name>
    <dbReference type="NCBI Taxonomy" id="47960"/>
    <lineage>
        <taxon>Bacteria</taxon>
        <taxon>Pseudomonadati</taxon>
        <taxon>Pseudomonadota</taxon>
        <taxon>Gammaproteobacteria</taxon>
        <taxon>Chromatiales</taxon>
        <taxon>Thioalkalibacteraceae</taxon>
        <taxon>Guyparkeria</taxon>
    </lineage>
</organism>
<dbReference type="EC" id="2.4.2.44" evidence="3"/>
<sequence length="256" mass="27897">MHLAIIGGTGLSQIEGIDEVRHQVVSTPFGEPSGPVTIGRMQGCQVVFLPRHGYNHRIPPHQINYRANIWALRELKVSRILAVAAVGGIHPDMGPGSLVVPDQLIDYTWGRPSTYYEGDLDSVTHVDFTYPYDASLREAFLAAGRALDLPMVDGGTYGATQGPRLETAAEIRRLERDGCDVVGMTGMPEAVLAREAGIDYASLNVVANWAAGVHDGETVSMKEIEKTLSTSMRQVRRVLKEILGGEDQMLCRMKVG</sequence>
<dbReference type="GO" id="GO:0006166">
    <property type="term" value="P:purine ribonucleoside salvage"/>
    <property type="evidence" value="ECO:0007669"/>
    <property type="project" value="UniProtKB-UniRule"/>
</dbReference>
<dbReference type="Pfam" id="PF01048">
    <property type="entry name" value="PNP_UDP_1"/>
    <property type="match status" value="1"/>
</dbReference>
<dbReference type="InterPro" id="IPR000845">
    <property type="entry name" value="Nucleoside_phosphorylase_d"/>
</dbReference>
<keyword evidence="3" id="KW-0660">Purine salvage</keyword>
<feature type="domain" description="Nucleoside phosphorylase" evidence="4">
    <location>
        <begin position="3"/>
        <end position="243"/>
    </location>
</feature>
<evidence type="ECO:0000256" key="2">
    <source>
        <dbReference type="ARBA" id="ARBA00022679"/>
    </source>
</evidence>
<dbReference type="UniPathway" id="UPA00606"/>
<dbReference type="EMBL" id="CP046415">
    <property type="protein sequence ID" value="QGT78994.1"/>
    <property type="molecule type" value="Genomic_DNA"/>
</dbReference>
<dbReference type="GO" id="GO:0019509">
    <property type="term" value="P:L-methionine salvage from methylthioadenosine"/>
    <property type="evidence" value="ECO:0007669"/>
    <property type="project" value="TreeGrafter"/>
</dbReference>
<gene>
    <name evidence="5" type="ORF">GM160_08885</name>
</gene>
<feature type="site" description="Important for substrate specificity" evidence="3">
    <location>
        <position position="221"/>
    </location>
</feature>
<dbReference type="GO" id="GO:0005829">
    <property type="term" value="C:cytosol"/>
    <property type="evidence" value="ECO:0007669"/>
    <property type="project" value="TreeGrafter"/>
</dbReference>
<dbReference type="SUPFAM" id="SSF53167">
    <property type="entry name" value="Purine and uridine phosphorylases"/>
    <property type="match status" value="1"/>
</dbReference>
<evidence type="ECO:0000313" key="6">
    <source>
        <dbReference type="Proteomes" id="UP000427716"/>
    </source>
</evidence>
<evidence type="ECO:0000256" key="1">
    <source>
        <dbReference type="ARBA" id="ARBA00022676"/>
    </source>
</evidence>
<dbReference type="AlphaFoldDB" id="A0A6I6D676"/>
<feature type="binding site" evidence="3">
    <location>
        <position position="185"/>
    </location>
    <ligand>
        <name>phosphate</name>
        <dbReference type="ChEBI" id="CHEBI:43474"/>
    </ligand>
</feature>
<evidence type="ECO:0000313" key="5">
    <source>
        <dbReference type="EMBL" id="QGT78994.1"/>
    </source>
</evidence>
<accession>A0A6I6D676</accession>
<keyword evidence="2 3" id="KW-0808">Transferase</keyword>
<comment type="similarity">
    <text evidence="3">Belongs to the PNP/MTAP phosphorylase family. MTAP subfamily.</text>
</comment>